<dbReference type="AlphaFoldDB" id="A0A6A0A2E6"/>
<reference evidence="2 3" key="1">
    <citation type="submission" date="2020-02" db="EMBL/GenBank/DDBJ databases">
        <title>Draft genome sequence of Haematococcus lacustris strain NIES-144.</title>
        <authorList>
            <person name="Morimoto D."/>
            <person name="Nakagawa S."/>
            <person name="Yoshida T."/>
            <person name="Sawayama S."/>
        </authorList>
    </citation>
    <scope>NUCLEOTIDE SEQUENCE [LARGE SCALE GENOMIC DNA]</scope>
    <source>
        <strain evidence="2 3">NIES-144</strain>
    </source>
</reference>
<proteinExistence type="predicted"/>
<keyword evidence="3" id="KW-1185">Reference proteome</keyword>
<dbReference type="Proteomes" id="UP000485058">
    <property type="component" value="Unassembled WGS sequence"/>
</dbReference>
<evidence type="ECO:0000256" key="1">
    <source>
        <dbReference type="SAM" id="MobiDB-lite"/>
    </source>
</evidence>
<name>A0A6A0A2E6_HAELA</name>
<gene>
    <name evidence="2" type="ORF">HaLaN_21155</name>
</gene>
<dbReference type="EMBL" id="BLLF01002295">
    <property type="protein sequence ID" value="GFH23532.1"/>
    <property type="molecule type" value="Genomic_DNA"/>
</dbReference>
<accession>A0A6A0A2E6</accession>
<organism evidence="2 3">
    <name type="scientific">Haematococcus lacustris</name>
    <name type="common">Green alga</name>
    <name type="synonym">Haematococcus pluvialis</name>
    <dbReference type="NCBI Taxonomy" id="44745"/>
    <lineage>
        <taxon>Eukaryota</taxon>
        <taxon>Viridiplantae</taxon>
        <taxon>Chlorophyta</taxon>
        <taxon>core chlorophytes</taxon>
        <taxon>Chlorophyceae</taxon>
        <taxon>CS clade</taxon>
        <taxon>Chlamydomonadales</taxon>
        <taxon>Haematococcaceae</taxon>
        <taxon>Haematococcus</taxon>
    </lineage>
</organism>
<evidence type="ECO:0000313" key="2">
    <source>
        <dbReference type="EMBL" id="GFH23532.1"/>
    </source>
</evidence>
<feature type="region of interest" description="Disordered" evidence="1">
    <location>
        <begin position="118"/>
        <end position="142"/>
    </location>
</feature>
<evidence type="ECO:0000313" key="3">
    <source>
        <dbReference type="Proteomes" id="UP000485058"/>
    </source>
</evidence>
<sequence length="142" mass="15199">MGGEGDEAGVQATLWPGAGGGGVYQSRLFQPAWAKLRTTRVSSTVHGPQPCERHQARDRFKPADWVPLEGLCPRFPHGAGGWSGTPARAFTSSALGKHAMPARDVPLHGRALRRWPPLARNASRAPSWSTTAAPGCRVQAEQ</sequence>
<comment type="caution">
    <text evidence="2">The sequence shown here is derived from an EMBL/GenBank/DDBJ whole genome shotgun (WGS) entry which is preliminary data.</text>
</comment>
<protein>
    <submittedName>
        <fullName evidence="2">Uncharacterized protein</fullName>
    </submittedName>
</protein>